<keyword evidence="4" id="KW-1185">Reference proteome</keyword>
<dbReference type="Proteomes" id="UP000199584">
    <property type="component" value="Unassembled WGS sequence"/>
</dbReference>
<proteinExistence type="predicted"/>
<dbReference type="AlphaFoldDB" id="A0A1I6EIH9"/>
<dbReference type="GO" id="GO:0006011">
    <property type="term" value="P:UDP-alpha-D-glucose metabolic process"/>
    <property type="evidence" value="ECO:0007669"/>
    <property type="project" value="InterPro"/>
</dbReference>
<dbReference type="PANTHER" id="PTHR43197">
    <property type="entry name" value="UTP--GLUCOSE-1-PHOSPHATE URIDYLYLTRANSFERASE"/>
    <property type="match status" value="1"/>
</dbReference>
<dbReference type="PANTHER" id="PTHR43197:SF1">
    <property type="entry name" value="UTP--GLUCOSE-1-PHOSPHATE URIDYLYLTRANSFERASE"/>
    <property type="match status" value="1"/>
</dbReference>
<name>A0A1I6EIH9_9FIRM</name>
<dbReference type="STRING" id="39060.SAMN05660706_14713"/>
<sequence>MLQTVRQISIMADVQYIRQKELLGLGHAVLCARKFVGDEPFAVLLGDDVIQSEPPGLLQMINAYNQFQTSFEYLGLRWGELHRQSCCEATPK</sequence>
<accession>A0A1I6EIH9</accession>
<protein>
    <submittedName>
        <fullName evidence="3">UTP--glucose-1-phosphate uridylyltransferase</fullName>
    </submittedName>
</protein>
<evidence type="ECO:0000256" key="1">
    <source>
        <dbReference type="ARBA" id="ARBA00022679"/>
    </source>
</evidence>
<evidence type="ECO:0000256" key="2">
    <source>
        <dbReference type="ARBA" id="ARBA00022695"/>
    </source>
</evidence>
<gene>
    <name evidence="3" type="ORF">SAMN05660706_14713</name>
</gene>
<dbReference type="EMBL" id="FOYM01000047">
    <property type="protein sequence ID" value="SFR17457.1"/>
    <property type="molecule type" value="Genomic_DNA"/>
</dbReference>
<keyword evidence="1 3" id="KW-0808">Transferase</keyword>
<dbReference type="GO" id="GO:0003983">
    <property type="term" value="F:UTP:glucose-1-phosphate uridylyltransferase activity"/>
    <property type="evidence" value="ECO:0007669"/>
    <property type="project" value="InterPro"/>
</dbReference>
<evidence type="ECO:0000313" key="4">
    <source>
        <dbReference type="Proteomes" id="UP000199584"/>
    </source>
</evidence>
<dbReference type="InterPro" id="IPR005771">
    <property type="entry name" value="GalU_uridylyltTrfase_bac/arc"/>
</dbReference>
<dbReference type="SUPFAM" id="SSF53448">
    <property type="entry name" value="Nucleotide-diphospho-sugar transferases"/>
    <property type="match status" value="1"/>
</dbReference>
<organism evidence="3 4">
    <name type="scientific">Desulfoscipio geothermicus DSM 3669</name>
    <dbReference type="NCBI Taxonomy" id="1121426"/>
    <lineage>
        <taxon>Bacteria</taxon>
        <taxon>Bacillati</taxon>
        <taxon>Bacillota</taxon>
        <taxon>Clostridia</taxon>
        <taxon>Eubacteriales</taxon>
        <taxon>Desulfallaceae</taxon>
        <taxon>Desulfoscipio</taxon>
    </lineage>
</organism>
<dbReference type="InterPro" id="IPR029044">
    <property type="entry name" value="Nucleotide-diphossugar_trans"/>
</dbReference>
<dbReference type="Gene3D" id="3.90.550.10">
    <property type="entry name" value="Spore Coat Polysaccharide Biosynthesis Protein SpsA, Chain A"/>
    <property type="match status" value="1"/>
</dbReference>
<reference evidence="4" key="1">
    <citation type="submission" date="2016-10" db="EMBL/GenBank/DDBJ databases">
        <authorList>
            <person name="Varghese N."/>
            <person name="Submissions S."/>
        </authorList>
    </citation>
    <scope>NUCLEOTIDE SEQUENCE [LARGE SCALE GENOMIC DNA]</scope>
    <source>
        <strain evidence="4">DSM 3669</strain>
    </source>
</reference>
<evidence type="ECO:0000313" key="3">
    <source>
        <dbReference type="EMBL" id="SFR17457.1"/>
    </source>
</evidence>
<keyword evidence="2 3" id="KW-0548">Nucleotidyltransferase</keyword>